<evidence type="ECO:0000313" key="1">
    <source>
        <dbReference type="EMBL" id="PRT53239.1"/>
    </source>
</evidence>
<name>A0A2T0FE66_9ASCO</name>
<accession>A0A2T0FE66</accession>
<reference evidence="1 2" key="1">
    <citation type="submission" date="2017-04" db="EMBL/GenBank/DDBJ databases">
        <title>Genome sequencing of [Candida] sorbophila.</title>
        <authorList>
            <person name="Ahn J.O."/>
        </authorList>
    </citation>
    <scope>NUCLEOTIDE SEQUENCE [LARGE SCALE GENOMIC DNA]</scope>
    <source>
        <strain evidence="1 2">DS02</strain>
    </source>
</reference>
<gene>
    <name evidence="1" type="ORF">B9G98_00859</name>
</gene>
<organism evidence="1 2">
    <name type="scientific">Wickerhamiella sorbophila</name>
    <dbReference type="NCBI Taxonomy" id="45607"/>
    <lineage>
        <taxon>Eukaryota</taxon>
        <taxon>Fungi</taxon>
        <taxon>Dikarya</taxon>
        <taxon>Ascomycota</taxon>
        <taxon>Saccharomycotina</taxon>
        <taxon>Dipodascomycetes</taxon>
        <taxon>Dipodascales</taxon>
        <taxon>Trichomonascaceae</taxon>
        <taxon>Wickerhamiella</taxon>
    </lineage>
</organism>
<evidence type="ECO:0000313" key="2">
    <source>
        <dbReference type="Proteomes" id="UP000238350"/>
    </source>
</evidence>
<proteinExistence type="predicted"/>
<protein>
    <submittedName>
        <fullName evidence="1">Uncharacterized protein</fullName>
    </submittedName>
</protein>
<dbReference type="Proteomes" id="UP000238350">
    <property type="component" value="Unassembled WGS sequence"/>
</dbReference>
<dbReference type="GeneID" id="36514608"/>
<dbReference type="AlphaFoldDB" id="A0A2T0FE66"/>
<keyword evidence="2" id="KW-1185">Reference proteome</keyword>
<comment type="caution">
    <text evidence="1">The sequence shown here is derived from an EMBL/GenBank/DDBJ whole genome shotgun (WGS) entry which is preliminary data.</text>
</comment>
<dbReference type="EMBL" id="NDIQ01000001">
    <property type="protein sequence ID" value="PRT53239.1"/>
    <property type="molecule type" value="Genomic_DNA"/>
</dbReference>
<sequence>MDSVLETVQRAPYKTNELAGRAIIVLEGASMSELSYALANTSITPTTIARVIAFNSQLARNLPLNEQLELLSHIRAFIAEISWAEAELYASGMDRLVAKVSEMEEKLLVLKAHILYDFAQSFNKHHGNSEISLAHCLLVTTVGNSMPALTEAILGTSRLEAATKVLVPTKPQLWGYFYHGAVFCSVHKKFDPALSYAVASLALSNRGSSRDSALLVTALSLIVNGEPWPLKFGFEESDARICLKIVLSWFETLSAKSEMWSKERIQTTVVPSLEAEGLGYLAPHLVTSFRLHRLRALHRTIKRTAWSRLEESGHESLDTLIEAGYRAQVYMQPNMTIIESPDYDTPLEELYDLLEQVLQVSKQIGEGK</sequence>
<dbReference type="RefSeq" id="XP_024663185.1">
    <property type="nucleotide sequence ID" value="XM_024807417.1"/>
</dbReference>